<reference evidence="3 4" key="1">
    <citation type="submission" date="2024-01" db="EMBL/GenBank/DDBJ databases">
        <title>Hyphobacterium bacterium isolated from marine sediment.</title>
        <authorList>
            <person name="Zhao S."/>
        </authorList>
    </citation>
    <scope>NUCLEOTIDE SEQUENCE [LARGE SCALE GENOMIC DNA]</scope>
    <source>
        <strain evidence="3 4">Y60-23</strain>
    </source>
</reference>
<sequence length="423" mass="44321">MRMLIALAALGLAAIPAATAQDFAIINGRVITNTGDGVIENGTVLVRGGQITGVSADLAVPEGLRTVDANGGWVTPGIFAPVSQLGLVEVGAESSARDTAASGSSFSASIDVADGFNPNSSHLAVNRMEGVTRYAVYPSTGANLIAGQGALGHTGGGYDSLFDTQSFMYAEMGQSGANSAGGSRSAAWAFLEAAFADARGYPGRYLNSPQGEALGRTDAAAMVEVVRGRMPLVVTVNRASDILRLIRFQEDNRAVRLIIRGGAEAWMVADELADSGIPVLLDPMRNLPGSFESLGSTLTAAQRLNAAGVTVAYTTDTADGYINARLLPQHAGNAVAHGVPWDAAFRAITLTPAEIYGVGDRYGALATGYAADIVIWDGDPLEVMSAPTHVFVDGEETDMESRQTRLRDRYADLEDETPFAYRR</sequence>
<evidence type="ECO:0000313" key="4">
    <source>
        <dbReference type="Proteomes" id="UP001310692"/>
    </source>
</evidence>
<comment type="caution">
    <text evidence="3">The sequence shown here is derived from an EMBL/GenBank/DDBJ whole genome shotgun (WGS) entry which is preliminary data.</text>
</comment>
<dbReference type="EMBL" id="JAZDRO010000006">
    <property type="protein sequence ID" value="MEE2567591.1"/>
    <property type="molecule type" value="Genomic_DNA"/>
</dbReference>
<feature type="signal peptide" evidence="1">
    <location>
        <begin position="1"/>
        <end position="20"/>
    </location>
</feature>
<organism evidence="3 4">
    <name type="scientific">Hyphobacterium marinum</name>
    <dbReference type="NCBI Taxonomy" id="3116574"/>
    <lineage>
        <taxon>Bacteria</taxon>
        <taxon>Pseudomonadati</taxon>
        <taxon>Pseudomonadota</taxon>
        <taxon>Alphaproteobacteria</taxon>
        <taxon>Maricaulales</taxon>
        <taxon>Maricaulaceae</taxon>
        <taxon>Hyphobacterium</taxon>
    </lineage>
</organism>
<dbReference type="InterPro" id="IPR051781">
    <property type="entry name" value="Metallo-dep_Hydrolase"/>
</dbReference>
<dbReference type="Gene3D" id="2.30.40.10">
    <property type="entry name" value="Urease, subunit C, domain 1"/>
    <property type="match status" value="1"/>
</dbReference>
<dbReference type="Pfam" id="PF01979">
    <property type="entry name" value="Amidohydro_1"/>
    <property type="match status" value="1"/>
</dbReference>
<name>A0ABU7M1B9_9PROT</name>
<protein>
    <submittedName>
        <fullName evidence="3">Amidohydrolase family protein</fullName>
    </submittedName>
</protein>
<keyword evidence="1" id="KW-0732">Signal</keyword>
<feature type="chain" id="PRO_5047535159" evidence="1">
    <location>
        <begin position="21"/>
        <end position="423"/>
    </location>
</feature>
<dbReference type="PANTHER" id="PTHR43135">
    <property type="entry name" value="ALPHA-D-RIBOSE 1-METHYLPHOSPHONATE 5-TRIPHOSPHATE DIPHOSPHATASE"/>
    <property type="match status" value="1"/>
</dbReference>
<proteinExistence type="predicted"/>
<dbReference type="Gene3D" id="3.20.20.140">
    <property type="entry name" value="Metal-dependent hydrolases"/>
    <property type="match status" value="1"/>
</dbReference>
<dbReference type="PANTHER" id="PTHR43135:SF3">
    <property type="entry name" value="ALPHA-D-RIBOSE 1-METHYLPHOSPHONATE 5-TRIPHOSPHATE DIPHOSPHATASE"/>
    <property type="match status" value="1"/>
</dbReference>
<dbReference type="InterPro" id="IPR032466">
    <property type="entry name" value="Metal_Hydrolase"/>
</dbReference>
<evidence type="ECO:0000313" key="3">
    <source>
        <dbReference type="EMBL" id="MEE2567591.1"/>
    </source>
</evidence>
<gene>
    <name evidence="3" type="ORF">V0U35_12970</name>
</gene>
<dbReference type="RefSeq" id="WP_330197158.1">
    <property type="nucleotide sequence ID" value="NZ_JAZDRO010000006.1"/>
</dbReference>
<dbReference type="InterPro" id="IPR011059">
    <property type="entry name" value="Metal-dep_hydrolase_composite"/>
</dbReference>
<dbReference type="Proteomes" id="UP001310692">
    <property type="component" value="Unassembled WGS sequence"/>
</dbReference>
<evidence type="ECO:0000256" key="1">
    <source>
        <dbReference type="SAM" id="SignalP"/>
    </source>
</evidence>
<evidence type="ECO:0000259" key="2">
    <source>
        <dbReference type="Pfam" id="PF01979"/>
    </source>
</evidence>
<keyword evidence="4" id="KW-1185">Reference proteome</keyword>
<dbReference type="InterPro" id="IPR006680">
    <property type="entry name" value="Amidohydro-rel"/>
</dbReference>
<accession>A0ABU7M1B9</accession>
<dbReference type="SUPFAM" id="SSF51556">
    <property type="entry name" value="Metallo-dependent hydrolases"/>
    <property type="match status" value="1"/>
</dbReference>
<feature type="domain" description="Amidohydrolase-related" evidence="2">
    <location>
        <begin position="268"/>
        <end position="393"/>
    </location>
</feature>
<dbReference type="SUPFAM" id="SSF51338">
    <property type="entry name" value="Composite domain of metallo-dependent hydrolases"/>
    <property type="match status" value="1"/>
</dbReference>